<evidence type="ECO:0000313" key="1">
    <source>
        <dbReference type="EMBL" id="MPM45476.1"/>
    </source>
</evidence>
<gene>
    <name evidence="1" type="ORF">SDC9_92163</name>
</gene>
<reference evidence="1" key="1">
    <citation type="submission" date="2019-08" db="EMBL/GenBank/DDBJ databases">
        <authorList>
            <person name="Kucharzyk K."/>
            <person name="Murdoch R.W."/>
            <person name="Higgins S."/>
            <person name="Loffler F."/>
        </authorList>
    </citation>
    <scope>NUCLEOTIDE SEQUENCE</scope>
</reference>
<accession>A0A644ZXM9</accession>
<name>A0A644ZXM9_9ZZZZ</name>
<sequence length="59" mass="6827">MVFLKACLKGIAKIIKQILRHIIQQGKFVDIVIVEGRAVKLGRFNDILDRYIGETFRLQ</sequence>
<comment type="caution">
    <text evidence="1">The sequence shown here is derived from an EMBL/GenBank/DDBJ whole genome shotgun (WGS) entry which is preliminary data.</text>
</comment>
<dbReference type="EMBL" id="VSSQ01010889">
    <property type="protein sequence ID" value="MPM45476.1"/>
    <property type="molecule type" value="Genomic_DNA"/>
</dbReference>
<proteinExistence type="predicted"/>
<organism evidence="1">
    <name type="scientific">bioreactor metagenome</name>
    <dbReference type="NCBI Taxonomy" id="1076179"/>
    <lineage>
        <taxon>unclassified sequences</taxon>
        <taxon>metagenomes</taxon>
        <taxon>ecological metagenomes</taxon>
    </lineage>
</organism>
<dbReference type="AlphaFoldDB" id="A0A644ZXM9"/>
<protein>
    <submittedName>
        <fullName evidence="1">Uncharacterized protein</fullName>
    </submittedName>
</protein>